<gene>
    <name evidence="2" type="ORF">BJ212DRAFT_1485380</name>
</gene>
<dbReference type="GeneID" id="64634986"/>
<organism evidence="2 3">
    <name type="scientific">Suillus subaureus</name>
    <dbReference type="NCBI Taxonomy" id="48587"/>
    <lineage>
        <taxon>Eukaryota</taxon>
        <taxon>Fungi</taxon>
        <taxon>Dikarya</taxon>
        <taxon>Basidiomycota</taxon>
        <taxon>Agaricomycotina</taxon>
        <taxon>Agaricomycetes</taxon>
        <taxon>Agaricomycetidae</taxon>
        <taxon>Boletales</taxon>
        <taxon>Suillineae</taxon>
        <taxon>Suillaceae</taxon>
        <taxon>Suillus</taxon>
    </lineage>
</organism>
<evidence type="ECO:0000256" key="1">
    <source>
        <dbReference type="SAM" id="MobiDB-lite"/>
    </source>
</evidence>
<feature type="compositionally biased region" description="Polar residues" evidence="1">
    <location>
        <begin position="39"/>
        <end position="48"/>
    </location>
</feature>
<dbReference type="OrthoDB" id="2664712at2759"/>
<protein>
    <submittedName>
        <fullName evidence="2">Uncharacterized protein</fullName>
    </submittedName>
</protein>
<comment type="caution">
    <text evidence="2">The sequence shown here is derived from an EMBL/GenBank/DDBJ whole genome shotgun (WGS) entry which is preliminary data.</text>
</comment>
<sequence length="360" mass="39026">MPSPNTPPQCPPVLHAPSIPAHTPSPNTKCPPVPLFDAASTSMVSSQPDVPHASSPPPNSSLPSRGGQGTGRPKCRGHGGGGCKCTTETITGESPLTAASGQPPSDSVSSHLCKCTLTSSAQDIPADNPLKQLARYVRKVHIKPKDVVQSLQVNIAGYGSPTTDEDLEQFADKGGIYELTVCIDNHLLTPMLITLCTDAIQHEIVHDLESYYYVILTLAFMFDGLYTLKKVPNTDMASEAEMWLHRWLKNTIEMKIWQEAVEKQHYPGTNAGFSMVEGLLGEDWAIEPMKTMLKEMREHLFTNAAPTHSGMLNIITNALVKICTNPDLAHLYKPQKMTMEWAKATGGNGVPSHSSILPAL</sequence>
<dbReference type="RefSeq" id="XP_041188260.1">
    <property type="nucleotide sequence ID" value="XM_041340970.1"/>
</dbReference>
<name>A0A9P7E0U1_9AGAM</name>
<accession>A0A9P7E0U1</accession>
<keyword evidence="3" id="KW-1185">Reference proteome</keyword>
<evidence type="ECO:0000313" key="3">
    <source>
        <dbReference type="Proteomes" id="UP000807769"/>
    </source>
</evidence>
<dbReference type="AlphaFoldDB" id="A0A9P7E0U1"/>
<reference evidence="2" key="1">
    <citation type="journal article" date="2020" name="New Phytol.">
        <title>Comparative genomics reveals dynamic genome evolution in host specialist ectomycorrhizal fungi.</title>
        <authorList>
            <person name="Lofgren L.A."/>
            <person name="Nguyen N.H."/>
            <person name="Vilgalys R."/>
            <person name="Ruytinx J."/>
            <person name="Liao H.L."/>
            <person name="Branco S."/>
            <person name="Kuo A."/>
            <person name="LaButti K."/>
            <person name="Lipzen A."/>
            <person name="Andreopoulos W."/>
            <person name="Pangilinan J."/>
            <person name="Riley R."/>
            <person name="Hundley H."/>
            <person name="Na H."/>
            <person name="Barry K."/>
            <person name="Grigoriev I.V."/>
            <person name="Stajich J.E."/>
            <person name="Kennedy P.G."/>
        </authorList>
    </citation>
    <scope>NUCLEOTIDE SEQUENCE</scope>
    <source>
        <strain evidence="2">MN1</strain>
    </source>
</reference>
<proteinExistence type="predicted"/>
<dbReference type="Proteomes" id="UP000807769">
    <property type="component" value="Unassembled WGS sequence"/>
</dbReference>
<evidence type="ECO:0000313" key="2">
    <source>
        <dbReference type="EMBL" id="KAG1807802.1"/>
    </source>
</evidence>
<feature type="compositionally biased region" description="Pro residues" evidence="1">
    <location>
        <begin position="1"/>
        <end position="11"/>
    </location>
</feature>
<feature type="region of interest" description="Disordered" evidence="1">
    <location>
        <begin position="1"/>
        <end position="82"/>
    </location>
</feature>
<dbReference type="EMBL" id="JABBWG010000041">
    <property type="protein sequence ID" value="KAG1807802.1"/>
    <property type="molecule type" value="Genomic_DNA"/>
</dbReference>